<dbReference type="GO" id="GO:0008380">
    <property type="term" value="P:RNA splicing"/>
    <property type="evidence" value="ECO:0007669"/>
    <property type="project" value="UniProtKB-KW"/>
</dbReference>
<dbReference type="GO" id="GO:0006397">
    <property type="term" value="P:mRNA processing"/>
    <property type="evidence" value="ECO:0007669"/>
    <property type="project" value="UniProtKB-KW"/>
</dbReference>
<evidence type="ECO:0000313" key="10">
    <source>
        <dbReference type="EMBL" id="CAE0257759.1"/>
    </source>
</evidence>
<evidence type="ECO:0000256" key="4">
    <source>
        <dbReference type="ARBA" id="ARBA00023187"/>
    </source>
</evidence>
<evidence type="ECO:0000259" key="9">
    <source>
        <dbReference type="Pfam" id="PF23726"/>
    </source>
</evidence>
<name>A0A7S3G9L8_9EUKA</name>
<feature type="domain" description="RSE1/DDB1/CPSF1 C-terminal" evidence="7">
    <location>
        <begin position="822"/>
        <end position="1140"/>
    </location>
</feature>
<dbReference type="GO" id="GO:0003676">
    <property type="term" value="F:nucleic acid binding"/>
    <property type="evidence" value="ECO:0007669"/>
    <property type="project" value="InterPro"/>
</dbReference>
<gene>
    <name evidence="10" type="ORF">PBIL07802_LOCUS20020</name>
    <name evidence="11" type="ORF">PBIL07802_LOCUS20024</name>
</gene>
<organism evidence="11">
    <name type="scientific">Palpitomonas bilix</name>
    <dbReference type="NCBI Taxonomy" id="652834"/>
    <lineage>
        <taxon>Eukaryota</taxon>
        <taxon>Eukaryota incertae sedis</taxon>
    </lineage>
</organism>
<dbReference type="InterPro" id="IPR058543">
    <property type="entry name" value="Beta-prop_RSE1/DDB1/CPSF1_2nd"/>
</dbReference>
<reference evidence="11" key="1">
    <citation type="submission" date="2021-01" db="EMBL/GenBank/DDBJ databases">
        <authorList>
            <person name="Corre E."/>
            <person name="Pelletier E."/>
            <person name="Niang G."/>
            <person name="Scheremetjew M."/>
            <person name="Finn R."/>
            <person name="Kale V."/>
            <person name="Holt S."/>
            <person name="Cochrane G."/>
            <person name="Meng A."/>
            <person name="Brown T."/>
            <person name="Cohen L."/>
        </authorList>
    </citation>
    <scope>NUCLEOTIDE SEQUENCE</scope>
    <source>
        <strain evidence="11">NIES-2562</strain>
    </source>
</reference>
<feature type="domain" description="RSE1/DDB1/CPSF1 second beta-propeller" evidence="9">
    <location>
        <begin position="448"/>
        <end position="755"/>
    </location>
</feature>
<keyword evidence="3" id="KW-0747">Spliceosome</keyword>
<dbReference type="Pfam" id="PF03178">
    <property type="entry name" value="CPSF_A"/>
    <property type="match status" value="1"/>
</dbReference>
<feature type="domain" description="RSE1/DDB1/CPSF1 first beta-propeller" evidence="8">
    <location>
        <begin position="20"/>
        <end position="374"/>
    </location>
</feature>
<evidence type="ECO:0000259" key="7">
    <source>
        <dbReference type="Pfam" id="PF03178"/>
    </source>
</evidence>
<dbReference type="EMBL" id="HBIB01030898">
    <property type="protein sequence ID" value="CAE0257763.1"/>
    <property type="molecule type" value="Transcribed_RNA"/>
</dbReference>
<dbReference type="InterPro" id="IPR018846">
    <property type="entry name" value="Beta-prop_RSE1/DDB1/CPSF1_1st"/>
</dbReference>
<evidence type="ECO:0000256" key="3">
    <source>
        <dbReference type="ARBA" id="ARBA00022728"/>
    </source>
</evidence>
<dbReference type="PANTHER" id="PTHR10644">
    <property type="entry name" value="DNA REPAIR/RNA PROCESSING CPSF FAMILY"/>
    <property type="match status" value="1"/>
</dbReference>
<accession>A0A7S3G9L8</accession>
<evidence type="ECO:0000259" key="8">
    <source>
        <dbReference type="Pfam" id="PF10433"/>
    </source>
</evidence>
<dbReference type="Gene3D" id="1.10.150.910">
    <property type="match status" value="1"/>
</dbReference>
<dbReference type="FunFam" id="2.130.10.10:FF:001143">
    <property type="entry name" value="Pre-mRNA-splicing factor rse-1, putative"/>
    <property type="match status" value="1"/>
</dbReference>
<keyword evidence="4" id="KW-0508">mRNA splicing</keyword>
<dbReference type="FunFam" id="2.130.10.10:FF:000031">
    <property type="entry name" value="Splicing factor 3b subunit 3"/>
    <property type="match status" value="1"/>
</dbReference>
<comment type="subcellular location">
    <subcellularLocation>
        <location evidence="1">Nucleus</location>
    </subcellularLocation>
</comment>
<dbReference type="AlphaFoldDB" id="A0A7S3G9L8"/>
<keyword evidence="2" id="KW-0507">mRNA processing</keyword>
<comment type="similarity">
    <text evidence="6">Belongs to the RSE1 family.</text>
</comment>
<evidence type="ECO:0000256" key="6">
    <source>
        <dbReference type="ARBA" id="ARBA00038266"/>
    </source>
</evidence>
<dbReference type="Pfam" id="PF23726">
    <property type="entry name" value="Beta-prop_RSE1_2nd"/>
    <property type="match status" value="1"/>
</dbReference>
<dbReference type="Gene3D" id="2.130.10.10">
    <property type="entry name" value="YVTN repeat-like/Quinoprotein amine dehydrogenase"/>
    <property type="match status" value="3"/>
</dbReference>
<protein>
    <recommendedName>
        <fullName evidence="12">DNA damage-binding protein 1</fullName>
    </recommendedName>
</protein>
<dbReference type="SUPFAM" id="SSF101908">
    <property type="entry name" value="Putative isomerase YbhE"/>
    <property type="match status" value="1"/>
</dbReference>
<dbReference type="GO" id="GO:0005681">
    <property type="term" value="C:spliceosomal complex"/>
    <property type="evidence" value="ECO:0007669"/>
    <property type="project" value="UniProtKB-KW"/>
</dbReference>
<dbReference type="EMBL" id="HBIB01030894">
    <property type="protein sequence ID" value="CAE0257759.1"/>
    <property type="molecule type" value="Transcribed_RNA"/>
</dbReference>
<keyword evidence="5" id="KW-0539">Nucleus</keyword>
<dbReference type="InterPro" id="IPR004871">
    <property type="entry name" value="RSE1/DDB1/CPSF1_C"/>
</dbReference>
<evidence type="ECO:0000313" key="11">
    <source>
        <dbReference type="EMBL" id="CAE0257763.1"/>
    </source>
</evidence>
<dbReference type="Pfam" id="PF10433">
    <property type="entry name" value="Beta-prop_RSE1_1st"/>
    <property type="match status" value="1"/>
</dbReference>
<evidence type="ECO:0000256" key="1">
    <source>
        <dbReference type="ARBA" id="ARBA00004123"/>
    </source>
</evidence>
<evidence type="ECO:0000256" key="2">
    <source>
        <dbReference type="ARBA" id="ARBA00022664"/>
    </source>
</evidence>
<dbReference type="InterPro" id="IPR050358">
    <property type="entry name" value="RSE1/DDB1/CFT1"/>
</dbReference>
<proteinExistence type="inferred from homology"/>
<evidence type="ECO:0008006" key="12">
    <source>
        <dbReference type="Google" id="ProtNLM"/>
    </source>
</evidence>
<dbReference type="InterPro" id="IPR015943">
    <property type="entry name" value="WD40/YVTN_repeat-like_dom_sf"/>
</dbReference>
<evidence type="ECO:0000256" key="5">
    <source>
        <dbReference type="ARBA" id="ARBA00023242"/>
    </source>
</evidence>
<sequence>MLCTATMYLYSVTLQKAGGIQKAVYGSFSAPKVQEIVVSRGKSLEVFTTDGEGRLISLYYTEVFGTILSLSTFRLTGGNRDYIIVGSDSGKITILMYEREKATFVKIHQETFGKSGSRRIVPGSYLTCDPRGRAVLISAIEKQKFVYVLNRDGAANLTISSPLEAHKSHTITFDVVGMDVDYENPCFACLELDYSEVDEDATGEAAASVEKQITYYELDLGLNHVVRKATLAVERSAHALYAVPGGGDGPGGVLVCSEGLISYMNINHDAVAAPIPRREQVGDASLRPPVIVTGALHKQKKMFFFLLQTDVGDLMKVTLDYEKNKVSRVKIAYFDTVPIASSICVLRSGYLFVAAEFSNHCLFQFRSIGEDEMDLSRAREVKDLGTVVPFYSPRPWENISLADEIESLSPVTKMELTDVQGGSGKGLICLCGRGARSSIRVLQYGMGITEMAVSDMPGNPSSVWTVKTSARAEHDDYIVVSFVGATLVLSIGERVEEVTDSGLLLSSSTLAVGRLGDDALVQVHPHGIRHVRSDRRINDWKAPGRQQVSHASLTSTQVVLCMTGGDVLYFELDVSGQLLEVERVEGLGEVQALSLSPVDEGRKRAKFMAVAVGSIVRVLSLDPQNTMETVASQGLSENAQSLCFLPAGGLMYLYIGLGSGILIRSTIDKITGALSDNRTRLIGARGIRLRELRLNGESAFAALSSKTWVGYSYQRRVQLAPLAYTPVEDVSSFSSPDCPEGIVAVAGNTLRILSIDRLGEVLHQTAFPLDYTPRSFVRISGTSLIAIIEADHNAIASTVTDTDEMPKSVFGVVPGGKGKWGSRIRVMDLDKGVTVQCFALANNEAAVSLCISAFADRPGEQFLVVGAASDMVLQPRSCSSGFLYLYRINGSQGIEIVHKTAIDGIPSALASFKGRLLVGVGKLLRIYDGGKKKLLKKSENKFFPNLITSISVRGERIYVSDVAEAFHLVRYKKSDNALVIFADCTHPRWTTSSTLLDYDSIGAVDKFGNFFVSRLDAKLSEELDEDPTGARIKWEYGTLNGAQYKMDDVINFHMGETSCALVRGSLQAGGDEAIITAGVMGTIGAFIPFLTASDYKLFQSLEMHMRQENPPLLGRDHLAYRSSYFPVKGTIDGDMVETFLSLSPERQRDIADSLDRSVSELQKKIEDMRNRIL</sequence>